<evidence type="ECO:0000256" key="4">
    <source>
        <dbReference type="ARBA" id="ARBA00022795"/>
    </source>
</evidence>
<comment type="caution">
    <text evidence="7">The sequence shown here is derived from an EMBL/GenBank/DDBJ whole genome shotgun (WGS) entry which is preliminary data.</text>
</comment>
<sequence length="178" mass="17976">MDATSFAAFAAATSGPSAVVQKQRAQYTADAVQSATPVQLVTMLYDRLLLDLSRAEAAQVSADWAAASEQLLHAQAIVAELSSSLKIDVWDGGEGLLALYTYSSTALVNANIHRDVALTREVVGLLEPLRQTWHEAAASLQAEGRASTGSAPAGAGYGAAGGYGAGGASGLGGALGVG</sequence>
<keyword evidence="3" id="KW-0963">Cytoplasm</keyword>
<comment type="subcellular location">
    <subcellularLocation>
        <location evidence="1">Cytoplasm</location>
        <location evidence="1">Cytosol</location>
    </subcellularLocation>
</comment>
<keyword evidence="8" id="KW-1185">Reference proteome</keyword>
<protein>
    <submittedName>
        <fullName evidence="7">Flagellar protein FliS</fullName>
    </submittedName>
</protein>
<gene>
    <name evidence="7" type="ORF">FB463_002976</name>
    <name evidence="6" type="ORF">FFA01_17790</name>
</gene>
<dbReference type="OrthoDB" id="3268516at2"/>
<evidence type="ECO:0000313" key="8">
    <source>
        <dbReference type="Proteomes" id="UP000321154"/>
    </source>
</evidence>
<dbReference type="Proteomes" id="UP000321154">
    <property type="component" value="Unassembled WGS sequence"/>
</dbReference>
<keyword evidence="7" id="KW-0966">Cell projection</keyword>
<dbReference type="Proteomes" id="UP000522688">
    <property type="component" value="Unassembled WGS sequence"/>
</dbReference>
<evidence type="ECO:0000313" key="7">
    <source>
        <dbReference type="EMBL" id="MBA8814701.1"/>
    </source>
</evidence>
<evidence type="ECO:0000313" key="9">
    <source>
        <dbReference type="Proteomes" id="UP000522688"/>
    </source>
</evidence>
<keyword evidence="7" id="KW-0282">Flagellum</keyword>
<evidence type="ECO:0000313" key="6">
    <source>
        <dbReference type="EMBL" id="GEK83470.1"/>
    </source>
</evidence>
<dbReference type="GO" id="GO:0044780">
    <property type="term" value="P:bacterial-type flagellum assembly"/>
    <property type="evidence" value="ECO:0007669"/>
    <property type="project" value="InterPro"/>
</dbReference>
<accession>A0A7W3JKS3</accession>
<reference evidence="6 8" key="1">
    <citation type="submission" date="2019-07" db="EMBL/GenBank/DDBJ databases">
        <title>Whole genome shotgun sequence of Frigoribacterium faeni NBRC 103066.</title>
        <authorList>
            <person name="Hosoyama A."/>
            <person name="Uohara A."/>
            <person name="Ohji S."/>
            <person name="Ichikawa N."/>
        </authorList>
    </citation>
    <scope>NUCLEOTIDE SEQUENCE [LARGE SCALE GENOMIC DNA]</scope>
    <source>
        <strain evidence="6 8">NBRC 103066</strain>
    </source>
</reference>
<dbReference type="CDD" id="cd16098">
    <property type="entry name" value="FliS"/>
    <property type="match status" value="1"/>
</dbReference>
<dbReference type="Gene3D" id="1.20.120.340">
    <property type="entry name" value="Flagellar protein FliS"/>
    <property type="match status" value="1"/>
</dbReference>
<name>A0A7W3JKS3_9MICO</name>
<evidence type="ECO:0000256" key="2">
    <source>
        <dbReference type="ARBA" id="ARBA00008787"/>
    </source>
</evidence>
<evidence type="ECO:0000256" key="1">
    <source>
        <dbReference type="ARBA" id="ARBA00004514"/>
    </source>
</evidence>
<keyword evidence="5" id="KW-0143">Chaperone</keyword>
<dbReference type="PANTHER" id="PTHR34773:SF1">
    <property type="entry name" value="FLAGELLAR SECRETION CHAPERONE FLIS"/>
    <property type="match status" value="1"/>
</dbReference>
<reference evidence="7 9" key="2">
    <citation type="submission" date="2020-07" db="EMBL/GenBank/DDBJ databases">
        <title>Sequencing the genomes of 1000 actinobacteria strains.</title>
        <authorList>
            <person name="Klenk H.-P."/>
        </authorList>
    </citation>
    <scope>NUCLEOTIDE SEQUENCE [LARGE SCALE GENOMIC DNA]</scope>
    <source>
        <strain evidence="7 9">DSM 10309</strain>
    </source>
</reference>
<keyword evidence="7" id="KW-0969">Cilium</keyword>
<dbReference type="NCBIfam" id="TIGR00208">
    <property type="entry name" value="fliS"/>
    <property type="match status" value="1"/>
</dbReference>
<dbReference type="PANTHER" id="PTHR34773">
    <property type="entry name" value="FLAGELLAR SECRETION CHAPERONE FLIS"/>
    <property type="match status" value="1"/>
</dbReference>
<dbReference type="GO" id="GO:0005829">
    <property type="term" value="C:cytosol"/>
    <property type="evidence" value="ECO:0007669"/>
    <property type="project" value="UniProtKB-SubCell"/>
</dbReference>
<dbReference type="GO" id="GO:0071973">
    <property type="term" value="P:bacterial-type flagellum-dependent cell motility"/>
    <property type="evidence" value="ECO:0007669"/>
    <property type="project" value="TreeGrafter"/>
</dbReference>
<evidence type="ECO:0000256" key="5">
    <source>
        <dbReference type="ARBA" id="ARBA00023186"/>
    </source>
</evidence>
<dbReference type="RefSeq" id="WP_146855213.1">
    <property type="nucleotide sequence ID" value="NZ_BAAAHR010000003.1"/>
</dbReference>
<comment type="similarity">
    <text evidence="2">Belongs to the FliS family.</text>
</comment>
<dbReference type="EMBL" id="JACGWW010000007">
    <property type="protein sequence ID" value="MBA8814701.1"/>
    <property type="molecule type" value="Genomic_DNA"/>
</dbReference>
<proteinExistence type="inferred from homology"/>
<dbReference type="InterPro" id="IPR003713">
    <property type="entry name" value="FliS"/>
</dbReference>
<dbReference type="SUPFAM" id="SSF101116">
    <property type="entry name" value="Flagellar export chaperone FliS"/>
    <property type="match status" value="1"/>
</dbReference>
<evidence type="ECO:0000256" key="3">
    <source>
        <dbReference type="ARBA" id="ARBA00022490"/>
    </source>
</evidence>
<keyword evidence="4" id="KW-1005">Bacterial flagellum biogenesis</keyword>
<organism evidence="7 9">
    <name type="scientific">Frigoribacterium faeni</name>
    <dbReference type="NCBI Taxonomy" id="145483"/>
    <lineage>
        <taxon>Bacteria</taxon>
        <taxon>Bacillati</taxon>
        <taxon>Actinomycetota</taxon>
        <taxon>Actinomycetes</taxon>
        <taxon>Micrococcales</taxon>
        <taxon>Microbacteriaceae</taxon>
        <taxon>Frigoribacterium</taxon>
    </lineage>
</organism>
<dbReference type="EMBL" id="BJUV01000016">
    <property type="protein sequence ID" value="GEK83470.1"/>
    <property type="molecule type" value="Genomic_DNA"/>
</dbReference>
<dbReference type="Pfam" id="PF02561">
    <property type="entry name" value="FliS"/>
    <property type="match status" value="1"/>
</dbReference>
<dbReference type="AlphaFoldDB" id="A0A7W3JKS3"/>
<dbReference type="InterPro" id="IPR036584">
    <property type="entry name" value="FliS_sf"/>
</dbReference>